<dbReference type="AlphaFoldDB" id="A0A3B1CFR2"/>
<dbReference type="InterPro" id="IPR036541">
    <property type="entry name" value="PLipase_A1_sf"/>
</dbReference>
<dbReference type="GO" id="GO:0004620">
    <property type="term" value="F:phospholipase activity"/>
    <property type="evidence" value="ECO:0007669"/>
    <property type="project" value="InterPro"/>
</dbReference>
<name>A0A3B1CFR2_9ZZZZ</name>
<reference evidence="1" key="1">
    <citation type="submission" date="2018-06" db="EMBL/GenBank/DDBJ databases">
        <authorList>
            <person name="Zhirakovskaya E."/>
        </authorList>
    </citation>
    <scope>NUCLEOTIDE SEQUENCE</scope>
</reference>
<proteinExistence type="predicted"/>
<dbReference type="GO" id="GO:0006629">
    <property type="term" value="P:lipid metabolic process"/>
    <property type="evidence" value="ECO:0007669"/>
    <property type="project" value="InterPro"/>
</dbReference>
<evidence type="ECO:0000313" key="1">
    <source>
        <dbReference type="EMBL" id="VAX22894.1"/>
    </source>
</evidence>
<dbReference type="Gene3D" id="2.40.230.10">
    <property type="entry name" value="Phospholipase A1"/>
    <property type="match status" value="1"/>
</dbReference>
<dbReference type="EMBL" id="UOGD01000238">
    <property type="protein sequence ID" value="VAX22894.1"/>
    <property type="molecule type" value="Genomic_DNA"/>
</dbReference>
<organism evidence="1">
    <name type="scientific">hydrothermal vent metagenome</name>
    <dbReference type="NCBI Taxonomy" id="652676"/>
    <lineage>
        <taxon>unclassified sequences</taxon>
        <taxon>metagenomes</taxon>
        <taxon>ecological metagenomes</taxon>
    </lineage>
</organism>
<gene>
    <name evidence="1" type="ORF">MNBD_IGNAVI01-694</name>
</gene>
<dbReference type="GO" id="GO:0016020">
    <property type="term" value="C:membrane"/>
    <property type="evidence" value="ECO:0007669"/>
    <property type="project" value="InterPro"/>
</dbReference>
<sequence length="315" mass="36693">MNFRDSILYSSLLSMKGKFNLQVLVVFFMLLNLSLYAQTDSTKKYDFDLSLVSEVNSGNSYVTIGGGLGNLEPLIFEANLIPNFIIRQDKSSRLMGVLTPQIILRMYQEYSSPVKTPSYMPYITIYYSIGKELSINNITVFGKIGHHSNGQQGDFYLENGDINYDSGNFSTNYFEIGVIKTFFDSKLNAAQFFSTSFEFHPPSFANKELNGIYSFYRWNNQFSIFKLPSKNSENKKRAKFSFKGQITWLFGDVYDWDFFSAKRLVGSLTFYYHPPFFEEIGFFVQYYHGQDYYNIYFPKSRDIIRIGFMTDQFRI</sequence>
<accession>A0A3B1CFR2</accession>
<protein>
    <submittedName>
        <fullName evidence="1">Uncharacterized protein</fullName>
    </submittedName>
</protein>